<evidence type="ECO:0000313" key="4">
    <source>
        <dbReference type="Proteomes" id="UP001595791"/>
    </source>
</evidence>
<dbReference type="InterPro" id="IPR019734">
    <property type="entry name" value="TPR_rpt"/>
</dbReference>
<feature type="compositionally biased region" description="Pro residues" evidence="2">
    <location>
        <begin position="76"/>
        <end position="88"/>
    </location>
</feature>
<feature type="repeat" description="TPR" evidence="1">
    <location>
        <begin position="233"/>
        <end position="266"/>
    </location>
</feature>
<dbReference type="SMART" id="SM00028">
    <property type="entry name" value="TPR"/>
    <property type="match status" value="2"/>
</dbReference>
<gene>
    <name evidence="3" type="ORF">ACFOW7_20705</name>
</gene>
<dbReference type="Gene3D" id="1.25.40.10">
    <property type="entry name" value="Tetratricopeptide repeat domain"/>
    <property type="match status" value="1"/>
</dbReference>
<dbReference type="Proteomes" id="UP001595791">
    <property type="component" value="Unassembled WGS sequence"/>
</dbReference>
<feature type="region of interest" description="Disordered" evidence="2">
    <location>
        <begin position="63"/>
        <end position="128"/>
    </location>
</feature>
<accession>A0ABV8MXM0</accession>
<organism evidence="3 4">
    <name type="scientific">Chitinimonas lacunae</name>
    <dbReference type="NCBI Taxonomy" id="1963018"/>
    <lineage>
        <taxon>Bacteria</taxon>
        <taxon>Pseudomonadati</taxon>
        <taxon>Pseudomonadota</taxon>
        <taxon>Betaproteobacteria</taxon>
        <taxon>Neisseriales</taxon>
        <taxon>Chitinibacteraceae</taxon>
        <taxon>Chitinimonas</taxon>
    </lineage>
</organism>
<sequence length="338" mass="35526">MSVLNTVLRDLAQRQGLQALPARVAAVEPPPPRVLWRWWLIPPLLAGAGGFWWLTRSEPPPTAPVVASQPISAPTPASPAPATVPPSPLAAAVTAPPRAQTPPAPAPAIALEETPTPPKRPGLDPTSQKQAIALHLWAARRQLDLDRSGPAKIELVAALGLDPGNAAARLLLARAWEMENRPRSAEVVLERGLAARSEAEVAQRLATLQLGRGAETTALATLRSHLPAGRNQADYLTLLATLEQRAGQLGTALDHYRAALALAPRSVRARAGLGFALIAQGEREAGRQQLALALPQADERLRAAISQTLNLGGQAEAAPAQASERTATGTADLPSKMP</sequence>
<dbReference type="RefSeq" id="WP_378168248.1">
    <property type="nucleotide sequence ID" value="NZ_JBHSBU010000002.1"/>
</dbReference>
<protein>
    <submittedName>
        <fullName evidence="3">Tetratricopeptide repeat protein</fullName>
    </submittedName>
</protein>
<dbReference type="EMBL" id="JBHSBU010000002">
    <property type="protein sequence ID" value="MFC4161761.1"/>
    <property type="molecule type" value="Genomic_DNA"/>
</dbReference>
<keyword evidence="1" id="KW-0802">TPR repeat</keyword>
<dbReference type="PROSITE" id="PS50005">
    <property type="entry name" value="TPR"/>
    <property type="match status" value="1"/>
</dbReference>
<keyword evidence="4" id="KW-1185">Reference proteome</keyword>
<comment type="caution">
    <text evidence="3">The sequence shown here is derived from an EMBL/GenBank/DDBJ whole genome shotgun (WGS) entry which is preliminary data.</text>
</comment>
<evidence type="ECO:0000256" key="2">
    <source>
        <dbReference type="SAM" id="MobiDB-lite"/>
    </source>
</evidence>
<proteinExistence type="predicted"/>
<feature type="region of interest" description="Disordered" evidence="2">
    <location>
        <begin position="315"/>
        <end position="338"/>
    </location>
</feature>
<dbReference type="Pfam" id="PF13429">
    <property type="entry name" value="TPR_15"/>
    <property type="match status" value="1"/>
</dbReference>
<dbReference type="InterPro" id="IPR011990">
    <property type="entry name" value="TPR-like_helical_dom_sf"/>
</dbReference>
<feature type="compositionally biased region" description="Low complexity" evidence="2">
    <location>
        <begin position="89"/>
        <end position="98"/>
    </location>
</feature>
<evidence type="ECO:0000313" key="3">
    <source>
        <dbReference type="EMBL" id="MFC4161761.1"/>
    </source>
</evidence>
<dbReference type="SUPFAM" id="SSF48452">
    <property type="entry name" value="TPR-like"/>
    <property type="match status" value="1"/>
</dbReference>
<evidence type="ECO:0000256" key="1">
    <source>
        <dbReference type="PROSITE-ProRule" id="PRU00339"/>
    </source>
</evidence>
<reference evidence="4" key="1">
    <citation type="journal article" date="2019" name="Int. J. Syst. Evol. Microbiol.">
        <title>The Global Catalogue of Microorganisms (GCM) 10K type strain sequencing project: providing services to taxonomists for standard genome sequencing and annotation.</title>
        <authorList>
            <consortium name="The Broad Institute Genomics Platform"/>
            <consortium name="The Broad Institute Genome Sequencing Center for Infectious Disease"/>
            <person name="Wu L."/>
            <person name="Ma J."/>
        </authorList>
    </citation>
    <scope>NUCLEOTIDE SEQUENCE [LARGE SCALE GENOMIC DNA]</scope>
    <source>
        <strain evidence="4">LMG 29894</strain>
    </source>
</reference>
<name>A0ABV8MXM0_9NEIS</name>